<dbReference type="HOGENOM" id="CLU_075538_1_0_2"/>
<dbReference type="InterPro" id="IPR054331">
    <property type="entry name" value="LiaF_TM"/>
</dbReference>
<accession>C7NR84</accession>
<reference evidence="3 4" key="1">
    <citation type="journal article" date="2009" name="Stand. Genomic Sci.">
        <title>Complete genome sequence of Halorhabdus utahensis type strain (AX-2).</title>
        <authorList>
            <person name="Anderson I."/>
            <person name="Tindall B.J."/>
            <person name="Pomrenke H."/>
            <person name="Goker M."/>
            <person name="Lapidus A."/>
            <person name="Nolan M."/>
            <person name="Copeland A."/>
            <person name="Glavina Del Rio T."/>
            <person name="Chen F."/>
            <person name="Tice H."/>
            <person name="Cheng J.F."/>
            <person name="Lucas S."/>
            <person name="Chertkov O."/>
            <person name="Bruce D."/>
            <person name="Brettin T."/>
            <person name="Detter J.C."/>
            <person name="Han C."/>
            <person name="Goodwin L."/>
            <person name="Land M."/>
            <person name="Hauser L."/>
            <person name="Chang Y.J."/>
            <person name="Jeffries C.D."/>
            <person name="Pitluck S."/>
            <person name="Pati A."/>
            <person name="Mavromatis K."/>
            <person name="Ivanova N."/>
            <person name="Ovchinnikova G."/>
            <person name="Chen A."/>
            <person name="Palaniappan K."/>
            <person name="Chain P."/>
            <person name="Rohde M."/>
            <person name="Bristow J."/>
            <person name="Eisen J.A."/>
            <person name="Markowitz V."/>
            <person name="Hugenholtz P."/>
            <person name="Kyrpides N.C."/>
            <person name="Klenk H.P."/>
        </authorList>
    </citation>
    <scope>NUCLEOTIDE SEQUENCE [LARGE SCALE GENOMIC DNA]</scope>
    <source>
        <strain evidence="4">DSM 12940 / JCM 11049 / AX-2</strain>
    </source>
</reference>
<dbReference type="Proteomes" id="UP000002071">
    <property type="component" value="Chromosome"/>
</dbReference>
<dbReference type="PANTHER" id="PTHR40763:SF5">
    <property type="entry name" value="MEMBRANE PROTEIN"/>
    <property type="match status" value="1"/>
</dbReference>
<evidence type="ECO:0000313" key="4">
    <source>
        <dbReference type="Proteomes" id="UP000002071"/>
    </source>
</evidence>
<dbReference type="GeneID" id="8385224"/>
<dbReference type="KEGG" id="hut:Huta_2915"/>
<keyword evidence="1" id="KW-0472">Membrane</keyword>
<dbReference type="eggNOG" id="arCOG11470">
    <property type="taxonomic scope" value="Archaea"/>
</dbReference>
<name>C7NR84_HALUD</name>
<dbReference type="PANTHER" id="PTHR40763">
    <property type="entry name" value="MEMBRANE PROTEIN-RELATED"/>
    <property type="match status" value="1"/>
</dbReference>
<feature type="transmembrane region" description="Helical" evidence="1">
    <location>
        <begin position="60"/>
        <end position="77"/>
    </location>
</feature>
<feature type="transmembrane region" description="Helical" evidence="1">
    <location>
        <begin position="7"/>
        <end position="24"/>
    </location>
</feature>
<gene>
    <name evidence="3" type="ordered locus">Huta_2915</name>
</gene>
<proteinExistence type="predicted"/>
<dbReference type="STRING" id="519442.Huta_2915"/>
<keyword evidence="4" id="KW-1185">Reference proteome</keyword>
<feature type="transmembrane region" description="Helical" evidence="1">
    <location>
        <begin position="36"/>
        <end position="53"/>
    </location>
</feature>
<sequence>MKRRNLTSQVVFGAIVIVVGLALLVETTDVYDAEILLQYVPSLFVLLGVYALVVSGFRNLFGPIAVIVVAAAWQLVTLEYVQAEAITELWPLLVVAFGLSLIINHYRSRSQSREISDASISAIGVFGGSGQRSTAAAFESADLTAIFGGVELDLRDAGIEDRPATINATAMFGGCEIAVPPEWNVRIDVLPIFGGAEDERKRRERNHDEIDLVVTGFAAFGGVSVTD</sequence>
<dbReference type="EMBL" id="CP001687">
    <property type="protein sequence ID" value="ACV13076.1"/>
    <property type="molecule type" value="Genomic_DNA"/>
</dbReference>
<dbReference type="RefSeq" id="WP_015790638.1">
    <property type="nucleotide sequence ID" value="NC_013158.1"/>
</dbReference>
<feature type="transmembrane region" description="Helical" evidence="1">
    <location>
        <begin position="89"/>
        <end position="106"/>
    </location>
</feature>
<dbReference type="AlphaFoldDB" id="C7NR84"/>
<evidence type="ECO:0000259" key="2">
    <source>
        <dbReference type="Pfam" id="PF22570"/>
    </source>
</evidence>
<dbReference type="OrthoDB" id="253168at2157"/>
<keyword evidence="1 3" id="KW-0812">Transmembrane</keyword>
<evidence type="ECO:0000256" key="1">
    <source>
        <dbReference type="SAM" id="Phobius"/>
    </source>
</evidence>
<dbReference type="Pfam" id="PF22570">
    <property type="entry name" value="LiaF-TM"/>
    <property type="match status" value="1"/>
</dbReference>
<feature type="domain" description="LiaF transmembrane" evidence="2">
    <location>
        <begin position="11"/>
        <end position="108"/>
    </location>
</feature>
<organism evidence="3 4">
    <name type="scientific">Halorhabdus utahensis (strain DSM 12940 / JCM 11049 / AX-2)</name>
    <dbReference type="NCBI Taxonomy" id="519442"/>
    <lineage>
        <taxon>Archaea</taxon>
        <taxon>Methanobacteriati</taxon>
        <taxon>Methanobacteriota</taxon>
        <taxon>Stenosarchaea group</taxon>
        <taxon>Halobacteria</taxon>
        <taxon>Halobacteriales</taxon>
        <taxon>Haloarculaceae</taxon>
        <taxon>Halorhabdus</taxon>
    </lineage>
</organism>
<keyword evidence="1" id="KW-1133">Transmembrane helix</keyword>
<evidence type="ECO:0000313" key="3">
    <source>
        <dbReference type="EMBL" id="ACV13076.1"/>
    </source>
</evidence>
<protein>
    <submittedName>
        <fullName evidence="3">Putative transmembrane protein</fullName>
    </submittedName>
</protein>